<dbReference type="EMBL" id="CAJVPY010063015">
    <property type="protein sequence ID" value="CAG8823114.1"/>
    <property type="molecule type" value="Genomic_DNA"/>
</dbReference>
<keyword evidence="2" id="KW-1185">Reference proteome</keyword>
<feature type="non-terminal residue" evidence="1">
    <location>
        <position position="1"/>
    </location>
</feature>
<name>A0A9N9KDR6_9GLOM</name>
<evidence type="ECO:0000313" key="1">
    <source>
        <dbReference type="EMBL" id="CAG8823114.1"/>
    </source>
</evidence>
<dbReference type="AlphaFoldDB" id="A0A9N9KDR6"/>
<dbReference type="Gene3D" id="1.10.10.60">
    <property type="entry name" value="Homeodomain-like"/>
    <property type="match status" value="1"/>
</dbReference>
<protein>
    <submittedName>
        <fullName evidence="1">2286_t:CDS:1</fullName>
    </submittedName>
</protein>
<gene>
    <name evidence="1" type="ORF">DERYTH_LOCUS27434</name>
</gene>
<proteinExistence type="predicted"/>
<dbReference type="OrthoDB" id="2386544at2759"/>
<sequence>MARHRANLKQANVTKKKKRSWNCWEKLAIITYLEKNPSASKRNTTEKFGIEPKQLLKTKAQQLARQLHFISIYPNINEYKWSDKWLDGFMHRHKLSNHCRTTVAQKLPEDLEPKINQFLNFILYRRIQYDYPLALMGNMDEVPLAFNMPSN</sequence>
<reference evidence="1" key="1">
    <citation type="submission" date="2021-06" db="EMBL/GenBank/DDBJ databases">
        <authorList>
            <person name="Kallberg Y."/>
            <person name="Tangrot J."/>
            <person name="Rosling A."/>
        </authorList>
    </citation>
    <scope>NUCLEOTIDE SEQUENCE</scope>
    <source>
        <strain evidence="1">MA453B</strain>
    </source>
</reference>
<comment type="caution">
    <text evidence="1">The sequence shown here is derived from an EMBL/GenBank/DDBJ whole genome shotgun (WGS) entry which is preliminary data.</text>
</comment>
<evidence type="ECO:0000313" key="2">
    <source>
        <dbReference type="Proteomes" id="UP000789405"/>
    </source>
</evidence>
<dbReference type="Proteomes" id="UP000789405">
    <property type="component" value="Unassembled WGS sequence"/>
</dbReference>
<accession>A0A9N9KDR6</accession>
<organism evidence="1 2">
    <name type="scientific">Dentiscutata erythropus</name>
    <dbReference type="NCBI Taxonomy" id="1348616"/>
    <lineage>
        <taxon>Eukaryota</taxon>
        <taxon>Fungi</taxon>
        <taxon>Fungi incertae sedis</taxon>
        <taxon>Mucoromycota</taxon>
        <taxon>Glomeromycotina</taxon>
        <taxon>Glomeromycetes</taxon>
        <taxon>Diversisporales</taxon>
        <taxon>Gigasporaceae</taxon>
        <taxon>Dentiscutata</taxon>
    </lineage>
</organism>